<dbReference type="OrthoDB" id="10264738at2759"/>
<dbReference type="EMBL" id="CABVLU010000002">
    <property type="protein sequence ID" value="VVT49463.1"/>
    <property type="molecule type" value="Genomic_DNA"/>
</dbReference>
<evidence type="ECO:0000256" key="1">
    <source>
        <dbReference type="ARBA" id="ARBA00006702"/>
    </source>
</evidence>
<dbReference type="InterPro" id="IPR001932">
    <property type="entry name" value="PPM-type_phosphatase-like_dom"/>
</dbReference>
<dbReference type="GO" id="GO:0004722">
    <property type="term" value="F:protein serine/threonine phosphatase activity"/>
    <property type="evidence" value="ECO:0007669"/>
    <property type="project" value="InterPro"/>
</dbReference>
<dbReference type="Gene3D" id="3.60.40.10">
    <property type="entry name" value="PPM-type phosphatase domain"/>
    <property type="match status" value="2"/>
</dbReference>
<evidence type="ECO:0000256" key="4">
    <source>
        <dbReference type="ARBA" id="ARBA00022912"/>
    </source>
</evidence>
<dbReference type="CDD" id="cd00143">
    <property type="entry name" value="PP2Cc"/>
    <property type="match status" value="1"/>
</dbReference>
<evidence type="ECO:0000313" key="9">
    <source>
        <dbReference type="Proteomes" id="UP000398389"/>
    </source>
</evidence>
<feature type="region of interest" description="Disordered" evidence="6">
    <location>
        <begin position="1"/>
        <end position="92"/>
    </location>
</feature>
<feature type="compositionally biased region" description="Polar residues" evidence="6">
    <location>
        <begin position="393"/>
        <end position="426"/>
    </location>
</feature>
<feature type="region of interest" description="Disordered" evidence="6">
    <location>
        <begin position="170"/>
        <end position="265"/>
    </location>
</feature>
<evidence type="ECO:0000256" key="2">
    <source>
        <dbReference type="ARBA" id="ARBA00022723"/>
    </source>
</evidence>
<feature type="compositionally biased region" description="Low complexity" evidence="6">
    <location>
        <begin position="185"/>
        <end position="211"/>
    </location>
</feature>
<evidence type="ECO:0000313" key="8">
    <source>
        <dbReference type="EMBL" id="VVT49463.1"/>
    </source>
</evidence>
<keyword evidence="3 5" id="KW-0378">Hydrolase</keyword>
<sequence length="626" mass="67888">MASVQESSNPSSSSQSSSSSSSFFKSFKRKLVKPQQQSLQKQSSSSQPVKSNTTKEQSSSSSSPSSSSSSSSSTTTLQTTSPQQQQQQQQQPIHDCSFKVAVAEDYNLKYRQSMEDTHVYIYNFCDVPDAGYFAVFDGHAGSQASKWCSEHIHNLIRLWILRNEGYLPYPQQLLTSPPPPPPPQQQQQQQQPSSKPSKSPASQEKPSSSKSKWFKKSESPNTLKPPSSIFKTGPSPTASNSSRPRSTSISIASLSSSSSKSSSSNSSLVSHLAVKENQYPNIPPHQSIPRAFNAAFLEADSRMEKVVPASTGTTVAMAVIRWETPDKPEEATETSETSETPEIAEITEITEITENPEENITDDSTNTNLSETKEETKEETKTHSNLPPPEQTIPEQTIPDQQPSELTPLQSPENPSDSNTPDQLTPLTATTATTATAATAATATSLPLSKVATNKSVISRKSFNHSVSPSSRNRVLYTANVGDSRIVLCRGGRAFRLSYDHKGSDAVEAARITAAGGLMIANRVNGMLAVTRALGDRYMKSLVSGSPYTTRTVLGPTDEFIIVACDGLWDVCTDQQAVDLARDIMDPKEAARTLVRHAIEAYSSDNVTCMVIRLDPTVCEASSCKE</sequence>
<dbReference type="InterPro" id="IPR036457">
    <property type="entry name" value="PPM-type-like_dom_sf"/>
</dbReference>
<keyword evidence="2" id="KW-0479">Metal-binding</keyword>
<dbReference type="PANTHER" id="PTHR13832:SF837">
    <property type="entry name" value="PROTEIN PHOSPHATASE 2C-LIKE DOMAIN-CONTAINING PROTEIN 1"/>
    <property type="match status" value="1"/>
</dbReference>
<dbReference type="Proteomes" id="UP000398389">
    <property type="component" value="Unassembled WGS sequence"/>
</dbReference>
<organism evidence="8 9">
    <name type="scientific">Magnusiomyces paraingens</name>
    <dbReference type="NCBI Taxonomy" id="2606893"/>
    <lineage>
        <taxon>Eukaryota</taxon>
        <taxon>Fungi</taxon>
        <taxon>Dikarya</taxon>
        <taxon>Ascomycota</taxon>
        <taxon>Saccharomycotina</taxon>
        <taxon>Dipodascomycetes</taxon>
        <taxon>Dipodascales</taxon>
        <taxon>Dipodascaceae</taxon>
        <taxon>Magnusiomyces</taxon>
    </lineage>
</organism>
<feature type="compositionally biased region" description="Low complexity" evidence="6">
    <location>
        <begin position="33"/>
        <end position="92"/>
    </location>
</feature>
<gene>
    <name evidence="8" type="ORF">SAPINGB_P002282</name>
</gene>
<dbReference type="InterPro" id="IPR000222">
    <property type="entry name" value="PP2C_BS"/>
</dbReference>
<evidence type="ECO:0000256" key="6">
    <source>
        <dbReference type="SAM" id="MobiDB-lite"/>
    </source>
</evidence>
<dbReference type="Pfam" id="PF00481">
    <property type="entry name" value="PP2C"/>
    <property type="match status" value="2"/>
</dbReference>
<dbReference type="PROSITE" id="PS01032">
    <property type="entry name" value="PPM_1"/>
    <property type="match status" value="1"/>
</dbReference>
<dbReference type="GO" id="GO:0046872">
    <property type="term" value="F:metal ion binding"/>
    <property type="evidence" value="ECO:0007669"/>
    <property type="project" value="UniProtKB-KW"/>
</dbReference>
<feature type="region of interest" description="Disordered" evidence="6">
    <location>
        <begin position="323"/>
        <end position="426"/>
    </location>
</feature>
<dbReference type="SUPFAM" id="SSF81606">
    <property type="entry name" value="PP2C-like"/>
    <property type="match status" value="2"/>
</dbReference>
<dbReference type="InterPro" id="IPR015655">
    <property type="entry name" value="PP2C"/>
</dbReference>
<dbReference type="SMART" id="SM00332">
    <property type="entry name" value="PP2Cc"/>
    <property type="match status" value="1"/>
</dbReference>
<feature type="compositionally biased region" description="Basic and acidic residues" evidence="6">
    <location>
        <begin position="371"/>
        <end position="382"/>
    </location>
</feature>
<evidence type="ECO:0000256" key="3">
    <source>
        <dbReference type="ARBA" id="ARBA00022801"/>
    </source>
</evidence>
<feature type="compositionally biased region" description="Low complexity" evidence="6">
    <location>
        <begin position="7"/>
        <end position="25"/>
    </location>
</feature>
<protein>
    <recommendedName>
        <fullName evidence="7">PPM-type phosphatase domain-containing protein</fullName>
    </recommendedName>
</protein>
<dbReference type="PROSITE" id="PS51746">
    <property type="entry name" value="PPM_2"/>
    <property type="match status" value="1"/>
</dbReference>
<dbReference type="GeneID" id="43581101"/>
<feature type="compositionally biased region" description="Low complexity" evidence="6">
    <location>
        <begin position="334"/>
        <end position="353"/>
    </location>
</feature>
<name>A0A5E8BIQ9_9ASCO</name>
<evidence type="ECO:0000256" key="5">
    <source>
        <dbReference type="RuleBase" id="RU003465"/>
    </source>
</evidence>
<dbReference type="AlphaFoldDB" id="A0A5E8BIQ9"/>
<reference evidence="8 9" key="1">
    <citation type="submission" date="2019-09" db="EMBL/GenBank/DDBJ databases">
        <authorList>
            <person name="Brejova B."/>
        </authorList>
    </citation>
    <scope>NUCLEOTIDE SEQUENCE [LARGE SCALE GENOMIC DNA]</scope>
</reference>
<feature type="compositionally biased region" description="Low complexity" evidence="6">
    <location>
        <begin position="235"/>
        <end position="265"/>
    </location>
</feature>
<feature type="domain" description="PPM-type phosphatase" evidence="7">
    <location>
        <begin position="99"/>
        <end position="614"/>
    </location>
</feature>
<accession>A0A5E8BIQ9</accession>
<keyword evidence="4 5" id="KW-0904">Protein phosphatase</keyword>
<keyword evidence="9" id="KW-1185">Reference proteome</keyword>
<dbReference type="PANTHER" id="PTHR13832">
    <property type="entry name" value="PROTEIN PHOSPHATASE 2C"/>
    <property type="match status" value="1"/>
</dbReference>
<dbReference type="RefSeq" id="XP_031852892.1">
    <property type="nucleotide sequence ID" value="XM_031997001.1"/>
</dbReference>
<comment type="similarity">
    <text evidence="1 5">Belongs to the PP2C family.</text>
</comment>
<proteinExistence type="inferred from homology"/>
<evidence type="ECO:0000259" key="7">
    <source>
        <dbReference type="PROSITE" id="PS51746"/>
    </source>
</evidence>